<evidence type="ECO:0000313" key="1">
    <source>
        <dbReference type="EMBL" id="WNG51304.1"/>
    </source>
</evidence>
<keyword evidence="2" id="KW-1185">Reference proteome</keyword>
<protein>
    <submittedName>
        <fullName evidence="1">Uncharacterized protein</fullName>
    </submittedName>
</protein>
<gene>
    <name evidence="1" type="ORF">F0U60_49625</name>
</gene>
<proteinExistence type="predicted"/>
<sequence>MSDGNASEGQAPRPAVYLLDYLMRMRQDNLRRQLLLNMGDIDITRMVAFVDGYRACQFANGLEDVEYGLFCDWLRDVKQEFPTDGWAAKYLRDCDGDHECAIRKFFDFIAEFVALRERERQGS</sequence>
<dbReference type="RefSeq" id="WP_395811417.1">
    <property type="nucleotide sequence ID" value="NZ_CP043494.1"/>
</dbReference>
<name>A0ABY9X7D1_9BACT</name>
<dbReference type="Proteomes" id="UP001611383">
    <property type="component" value="Chromosome"/>
</dbReference>
<reference evidence="1 2" key="1">
    <citation type="submission" date="2019-08" db="EMBL/GenBank/DDBJ databases">
        <title>Archangium and Cystobacter genomes.</title>
        <authorList>
            <person name="Chen I.-C.K."/>
            <person name="Wielgoss S."/>
        </authorList>
    </citation>
    <scope>NUCLEOTIDE SEQUENCE [LARGE SCALE GENOMIC DNA]</scope>
    <source>
        <strain evidence="1 2">Cbm 6</strain>
    </source>
</reference>
<dbReference type="EMBL" id="CP043494">
    <property type="protein sequence ID" value="WNG51304.1"/>
    <property type="molecule type" value="Genomic_DNA"/>
</dbReference>
<accession>A0ABY9X7D1</accession>
<evidence type="ECO:0000313" key="2">
    <source>
        <dbReference type="Proteomes" id="UP001611383"/>
    </source>
</evidence>
<organism evidence="1 2">
    <name type="scientific">Archangium minus</name>
    <dbReference type="NCBI Taxonomy" id="83450"/>
    <lineage>
        <taxon>Bacteria</taxon>
        <taxon>Pseudomonadati</taxon>
        <taxon>Myxococcota</taxon>
        <taxon>Myxococcia</taxon>
        <taxon>Myxococcales</taxon>
        <taxon>Cystobacterineae</taxon>
        <taxon>Archangiaceae</taxon>
        <taxon>Archangium</taxon>
    </lineage>
</organism>